<dbReference type="InterPro" id="IPR009097">
    <property type="entry name" value="Cyclic_Pdiesterase"/>
</dbReference>
<gene>
    <name evidence="1" type="ORF">AFR_38705</name>
</gene>
<dbReference type="PATRIC" id="fig|1246995.3.peg.7832"/>
<dbReference type="KEGG" id="afs:AFR_38705"/>
<evidence type="ECO:0008006" key="3">
    <source>
        <dbReference type="Google" id="ProtNLM"/>
    </source>
</evidence>
<name>U5WD98_9ACTN</name>
<evidence type="ECO:0000313" key="1">
    <source>
        <dbReference type="EMBL" id="AGZ45995.1"/>
    </source>
</evidence>
<dbReference type="eggNOG" id="COG1514">
    <property type="taxonomic scope" value="Bacteria"/>
</dbReference>
<dbReference type="STRING" id="1246995.AFR_38705"/>
<accession>U5WD98</accession>
<organism evidence="1 2">
    <name type="scientific">Actinoplanes friuliensis DSM 7358</name>
    <dbReference type="NCBI Taxonomy" id="1246995"/>
    <lineage>
        <taxon>Bacteria</taxon>
        <taxon>Bacillati</taxon>
        <taxon>Actinomycetota</taxon>
        <taxon>Actinomycetes</taxon>
        <taxon>Micromonosporales</taxon>
        <taxon>Micromonosporaceae</taxon>
        <taxon>Actinoplanes</taxon>
    </lineage>
</organism>
<sequence length="171" mass="18503">MRTVELVLDPDLDDVVRGVWERLRQAGLRSLATHTHVTNRPHLTLVAADALTPAAEIVPALPLEAELDGLIFLGKAVAWRVVLTDELRDLHATVWHALDGTRRNPLHAPEAWVPHISLALNAPDHAAYDAELAGLGVARGRFAAARSYDSVTRTVTTLRAGPPDPRPAPAP</sequence>
<dbReference type="HOGENOM" id="CLU_094015_2_0_11"/>
<proteinExistence type="predicted"/>
<dbReference type="Pfam" id="PF13563">
    <property type="entry name" value="2_5_RNA_ligase2"/>
    <property type="match status" value="1"/>
</dbReference>
<evidence type="ECO:0000313" key="2">
    <source>
        <dbReference type="Proteomes" id="UP000017746"/>
    </source>
</evidence>
<dbReference type="OrthoDB" id="3397424at2"/>
<protein>
    <recommendedName>
        <fullName evidence="3">2'-5' RNA ligase family protein</fullName>
    </recommendedName>
</protein>
<reference evidence="1 2" key="1">
    <citation type="journal article" date="2014" name="J. Biotechnol.">
        <title>Complete genome sequence of the actinobacterium Actinoplanes friuliensis HAG 010964, producer of the lipopeptide antibiotic friulimycin.</title>
        <authorList>
            <person name="Ruckert C."/>
            <person name="Szczepanowski R."/>
            <person name="Albersmeier A."/>
            <person name="Goesmann A."/>
            <person name="Fischer N."/>
            <person name="Steinkamper A."/>
            <person name="Puhler A."/>
            <person name="Biener R."/>
            <person name="Schwartz D."/>
            <person name="Kalinowski J."/>
        </authorList>
    </citation>
    <scope>NUCLEOTIDE SEQUENCE [LARGE SCALE GENOMIC DNA]</scope>
    <source>
        <strain evidence="1 2">DSM 7358</strain>
    </source>
</reference>
<dbReference type="EMBL" id="CP006272">
    <property type="protein sequence ID" value="AGZ45995.1"/>
    <property type="molecule type" value="Genomic_DNA"/>
</dbReference>
<dbReference type="AlphaFoldDB" id="U5WD98"/>
<keyword evidence="2" id="KW-1185">Reference proteome</keyword>
<dbReference type="Proteomes" id="UP000017746">
    <property type="component" value="Chromosome"/>
</dbReference>
<dbReference type="RefSeq" id="WP_023562329.1">
    <property type="nucleotide sequence ID" value="NC_022657.1"/>
</dbReference>
<dbReference type="SUPFAM" id="SSF55144">
    <property type="entry name" value="LigT-like"/>
    <property type="match status" value="1"/>
</dbReference>
<dbReference type="Gene3D" id="3.90.1140.10">
    <property type="entry name" value="Cyclic phosphodiesterase"/>
    <property type="match status" value="1"/>
</dbReference>